<accession>A0A6H0DX75</accession>
<sequence>MGIYLYKELEFGGQQFAFPMPAMAELPLEIRFQMKSLKVYPGHAPVAFFEFPNYKGKRFLVGEAPTFIGDLGEWAGRLNSFSTSGYYPADE</sequence>
<dbReference type="InterPro" id="IPR011024">
    <property type="entry name" value="G_crystallin-like"/>
</dbReference>
<dbReference type="Gene3D" id="2.60.20.10">
    <property type="entry name" value="Crystallins"/>
    <property type="match status" value="1"/>
</dbReference>
<name>A0A6H0DX75_9HYPH</name>
<protein>
    <submittedName>
        <fullName evidence="1">Uncharacterized protein</fullName>
    </submittedName>
</protein>
<dbReference type="AlphaFoldDB" id="A0A6H0DX75"/>
<reference evidence="1" key="1">
    <citation type="submission" date="2020-04" db="EMBL/GenBank/DDBJ databases">
        <title>Nitratireductor sp. nov. isolated from mangrove soil.</title>
        <authorList>
            <person name="Ye Y."/>
        </authorList>
    </citation>
    <scope>NUCLEOTIDE SEQUENCE</scope>
    <source>
        <strain evidence="1">SY7</strain>
    </source>
</reference>
<proteinExistence type="predicted"/>
<dbReference type="Proteomes" id="UP000321389">
    <property type="component" value="Chromosome"/>
</dbReference>
<organism evidence="1 2">
    <name type="scientific">Nitratireductor mangrovi</name>
    <dbReference type="NCBI Taxonomy" id="2599600"/>
    <lineage>
        <taxon>Bacteria</taxon>
        <taxon>Pseudomonadati</taxon>
        <taxon>Pseudomonadota</taxon>
        <taxon>Alphaproteobacteria</taxon>
        <taxon>Hyphomicrobiales</taxon>
        <taxon>Phyllobacteriaceae</taxon>
        <taxon>Nitratireductor</taxon>
    </lineage>
</organism>
<evidence type="ECO:0000313" key="1">
    <source>
        <dbReference type="EMBL" id="QIS94670.1"/>
    </source>
</evidence>
<dbReference type="SUPFAM" id="SSF49695">
    <property type="entry name" value="gamma-Crystallin-like"/>
    <property type="match status" value="1"/>
</dbReference>
<dbReference type="KEGG" id="niy:FQ775_24015"/>
<dbReference type="EMBL" id="CP042301">
    <property type="protein sequence ID" value="QIS94670.1"/>
    <property type="molecule type" value="Genomic_DNA"/>
</dbReference>
<keyword evidence="2" id="KW-1185">Reference proteome</keyword>
<gene>
    <name evidence="1" type="ORF">FQ775_24015</name>
</gene>
<dbReference type="RefSeq" id="WP_167812995.1">
    <property type="nucleotide sequence ID" value="NZ_CP042301.2"/>
</dbReference>
<evidence type="ECO:0000313" key="2">
    <source>
        <dbReference type="Proteomes" id="UP000321389"/>
    </source>
</evidence>